<feature type="chain" id="PRO_5023105408" description="Peptidase" evidence="1">
    <location>
        <begin position="20"/>
        <end position="761"/>
    </location>
</feature>
<gene>
    <name evidence="2" type="ORF">FRC98_09700</name>
</gene>
<evidence type="ECO:0008006" key="4">
    <source>
        <dbReference type="Google" id="ProtNLM"/>
    </source>
</evidence>
<evidence type="ECO:0000313" key="3">
    <source>
        <dbReference type="Proteomes" id="UP000321412"/>
    </source>
</evidence>
<dbReference type="OrthoDB" id="2479530at2"/>
<dbReference type="Gene3D" id="3.20.20.140">
    <property type="entry name" value="Metal-dependent hydrolases"/>
    <property type="match status" value="1"/>
</dbReference>
<keyword evidence="3" id="KW-1185">Reference proteome</keyword>
<reference evidence="2 3" key="1">
    <citation type="submission" date="2019-08" db="EMBL/GenBank/DDBJ databases">
        <title>Bradymonadales sp. TMQ4.</title>
        <authorList>
            <person name="Liang Q."/>
        </authorList>
    </citation>
    <scope>NUCLEOTIDE SEQUENCE [LARGE SCALE GENOMIC DNA]</scope>
    <source>
        <strain evidence="2 3">TMQ4</strain>
    </source>
</reference>
<dbReference type="SUPFAM" id="SSF51556">
    <property type="entry name" value="Metallo-dependent hydrolases"/>
    <property type="match status" value="1"/>
</dbReference>
<comment type="caution">
    <text evidence="2">The sequence shown here is derived from an EMBL/GenBank/DDBJ whole genome shotgun (WGS) entry which is preliminary data.</text>
</comment>
<evidence type="ECO:0000256" key="1">
    <source>
        <dbReference type="SAM" id="SignalP"/>
    </source>
</evidence>
<sequence>MRPHISAPLAALLSLTLVAACSEDADVSSDDTPIEREAAPENEGIYSFANACVTLDVAAAGTGRAAFLVATDGGEGFALDGVEDDALRLTMRATDLGTYLFYDEEERYLVVEDGAFLRRETISSDRTTLDDTYLPGVQWALEVSEEDATRFRLKHLKTGGYLTSEGLDADVANAAVVTLYPAEGCAEYPELTLDAEGEITKTTFEDGSVYGFADTHSHLFSNWGFGGGSIFHGAPFHPFGVPHALGDCTEFHGEMGRQDLFGYGFDKSDTVSELDMIGAFVSGETPEDYHRTDGWPTFSEWPSAHFLSTHQNQYYMWLKRAYYAGMRLVVNHATSNQVICDLVAGSEVQPVRYSCNDMVAVDRTIEETRKLERYIDAQNGGPGKGWFRVVESPEEARAVIEEGKLAVVLGIEVSNLFDCFLVPPGGGERCNEQQVLDNLQRYWDLGVRAIFPVHKFDNAFSAGDGHREIIELANFAMTGHFSNFTDDCPDIPTVFDKGDVAFANLNDPREDYFAEPPVDMSGFADDPITVLVGQAEYLMGGSLHGDYCQNAGLTELGEFLMVELMKRGFIVEIDHLPRRGYQRAFELLQEHDYPAAGTHGNNFRGALYELGGTSKFSFARCGDAENPGGRIEGLNRRLELIESAGGYPAEGFGFDLNGFAGAPGPRFGDNSVCATPQENPITYPFTSFDGAITFTEPRLGERTVDFNTEGMAHLGLVAELIEDVRRDGTPDEAIEPIFRSAEAYLRFWERSEARGAALRGE</sequence>
<proteinExistence type="predicted"/>
<dbReference type="InterPro" id="IPR032466">
    <property type="entry name" value="Metal_Hydrolase"/>
</dbReference>
<protein>
    <recommendedName>
        <fullName evidence="4">Peptidase</fullName>
    </recommendedName>
</protein>
<organism evidence="2 3">
    <name type="scientific">Lujinxingia vulgaris</name>
    <dbReference type="NCBI Taxonomy" id="2600176"/>
    <lineage>
        <taxon>Bacteria</taxon>
        <taxon>Deltaproteobacteria</taxon>
        <taxon>Bradymonadales</taxon>
        <taxon>Lujinxingiaceae</taxon>
        <taxon>Lujinxingia</taxon>
    </lineage>
</organism>
<keyword evidence="1" id="KW-0732">Signal</keyword>
<name>A0A5C6XHM5_9DELT</name>
<feature type="signal peptide" evidence="1">
    <location>
        <begin position="1"/>
        <end position="19"/>
    </location>
</feature>
<accession>A0A5C6XHM5</accession>
<dbReference type="AlphaFoldDB" id="A0A5C6XHM5"/>
<dbReference type="RefSeq" id="WP_146981143.1">
    <property type="nucleotide sequence ID" value="NZ_VOSM01000004.1"/>
</dbReference>
<dbReference type="EMBL" id="VOSM01000004">
    <property type="protein sequence ID" value="TXD37005.1"/>
    <property type="molecule type" value="Genomic_DNA"/>
</dbReference>
<evidence type="ECO:0000313" key="2">
    <source>
        <dbReference type="EMBL" id="TXD37005.1"/>
    </source>
</evidence>
<dbReference type="Proteomes" id="UP000321412">
    <property type="component" value="Unassembled WGS sequence"/>
</dbReference>
<dbReference type="PROSITE" id="PS51257">
    <property type="entry name" value="PROKAR_LIPOPROTEIN"/>
    <property type="match status" value="1"/>
</dbReference>